<evidence type="ECO:0000313" key="6">
    <source>
        <dbReference type="EMBL" id="KAL3731515.1"/>
    </source>
</evidence>
<evidence type="ECO:0000256" key="2">
    <source>
        <dbReference type="ARBA" id="ARBA00022525"/>
    </source>
</evidence>
<feature type="region of interest" description="Disordered" evidence="4">
    <location>
        <begin position="24"/>
        <end position="93"/>
    </location>
</feature>
<dbReference type="PROSITE" id="PS51257">
    <property type="entry name" value="PROKAR_LIPOPROTEIN"/>
    <property type="match status" value="1"/>
</dbReference>
<comment type="caution">
    <text evidence="6">The sequence shown here is derived from an EMBL/GenBank/DDBJ whole genome shotgun (WGS) entry which is preliminary data.</text>
</comment>
<protein>
    <submittedName>
        <fullName evidence="6">Uncharacterized protein</fullName>
    </submittedName>
</protein>
<evidence type="ECO:0000256" key="4">
    <source>
        <dbReference type="SAM" id="MobiDB-lite"/>
    </source>
</evidence>
<gene>
    <name evidence="6" type="ORF">ACJRO7_028404</name>
</gene>
<organism evidence="6 7">
    <name type="scientific">Eucalyptus globulus</name>
    <name type="common">Tasmanian blue gum</name>
    <dbReference type="NCBI Taxonomy" id="34317"/>
    <lineage>
        <taxon>Eukaryota</taxon>
        <taxon>Viridiplantae</taxon>
        <taxon>Streptophyta</taxon>
        <taxon>Embryophyta</taxon>
        <taxon>Tracheophyta</taxon>
        <taxon>Spermatophyta</taxon>
        <taxon>Magnoliopsida</taxon>
        <taxon>eudicotyledons</taxon>
        <taxon>Gunneridae</taxon>
        <taxon>Pentapetalae</taxon>
        <taxon>rosids</taxon>
        <taxon>malvids</taxon>
        <taxon>Myrtales</taxon>
        <taxon>Myrtaceae</taxon>
        <taxon>Myrtoideae</taxon>
        <taxon>Eucalypteae</taxon>
        <taxon>Eucalyptus</taxon>
    </lineage>
</organism>
<dbReference type="GO" id="GO:0010227">
    <property type="term" value="P:floral organ abscission"/>
    <property type="evidence" value="ECO:0007669"/>
    <property type="project" value="UniProtKB-ARBA"/>
</dbReference>
<feature type="compositionally biased region" description="Basic residues" evidence="4">
    <location>
        <begin position="48"/>
        <end position="62"/>
    </location>
</feature>
<accession>A0ABD3JV21</accession>
<dbReference type="AlphaFoldDB" id="A0ABD3JV21"/>
<dbReference type="Proteomes" id="UP001634007">
    <property type="component" value="Unassembled WGS sequence"/>
</dbReference>
<dbReference type="GO" id="GO:0005576">
    <property type="term" value="C:extracellular region"/>
    <property type="evidence" value="ECO:0007669"/>
    <property type="project" value="UniProtKB-SubCell"/>
</dbReference>
<evidence type="ECO:0000313" key="7">
    <source>
        <dbReference type="Proteomes" id="UP001634007"/>
    </source>
</evidence>
<name>A0ABD3JV21_EUCGL</name>
<evidence type="ECO:0000256" key="1">
    <source>
        <dbReference type="ARBA" id="ARBA00004239"/>
    </source>
</evidence>
<keyword evidence="3 5" id="KW-0732">Signal</keyword>
<proteinExistence type="predicted"/>
<sequence length="93" mass="9893">MDRVRKALSAFALLLLLLAGACTAARPGPTATTTTTTTTLPLPVPPHGPRHHPHKTAFRHRGSIFSYLPKNSPVQPSGPSPRHNSELNSTPGN</sequence>
<keyword evidence="7" id="KW-1185">Reference proteome</keyword>
<dbReference type="PANTHER" id="PTHR33599:SF20">
    <property type="entry name" value="PROTEIN IDA"/>
    <property type="match status" value="1"/>
</dbReference>
<feature type="signal peptide" evidence="5">
    <location>
        <begin position="1"/>
        <end position="24"/>
    </location>
</feature>
<comment type="subcellular location">
    <subcellularLocation>
        <location evidence="1">Secreted</location>
        <location evidence="1">Extracellular space</location>
    </subcellularLocation>
</comment>
<evidence type="ECO:0000256" key="3">
    <source>
        <dbReference type="ARBA" id="ARBA00022729"/>
    </source>
</evidence>
<feature type="chain" id="PRO_5044769237" evidence="5">
    <location>
        <begin position="25"/>
        <end position="93"/>
    </location>
</feature>
<reference evidence="6 7" key="1">
    <citation type="submission" date="2024-11" db="EMBL/GenBank/DDBJ databases">
        <title>Chromosome-level genome assembly of Eucalyptus globulus Labill. provides insights into its genome evolution.</title>
        <authorList>
            <person name="Li X."/>
        </authorList>
    </citation>
    <scope>NUCLEOTIDE SEQUENCE [LARGE SCALE GENOMIC DNA]</scope>
    <source>
        <strain evidence="6">CL2024</strain>
        <tissue evidence="6">Fresh tender leaves</tissue>
    </source>
</reference>
<evidence type="ECO:0000256" key="5">
    <source>
        <dbReference type="SAM" id="SignalP"/>
    </source>
</evidence>
<keyword evidence="2" id="KW-0964">Secreted</keyword>
<dbReference type="PANTHER" id="PTHR33599">
    <property type="entry name" value="PROTEIN IDA-LIKE 5"/>
    <property type="match status" value="1"/>
</dbReference>
<feature type="compositionally biased region" description="Low complexity" evidence="4">
    <location>
        <begin position="24"/>
        <end position="41"/>
    </location>
</feature>
<dbReference type="InterPro" id="IPR039639">
    <property type="entry name" value="IDA-like"/>
</dbReference>
<dbReference type="EMBL" id="JBJKBG010000007">
    <property type="protein sequence ID" value="KAL3731515.1"/>
    <property type="molecule type" value="Genomic_DNA"/>
</dbReference>